<feature type="domain" description="Kringle" evidence="8">
    <location>
        <begin position="68"/>
        <end position="147"/>
    </location>
</feature>
<dbReference type="InterPro" id="IPR003591">
    <property type="entry name" value="Leu-rich_rpt_typical-subtyp"/>
</dbReference>
<dbReference type="EMBL" id="GG666621">
    <property type="protein sequence ID" value="EEN48179.1"/>
    <property type="molecule type" value="Genomic_DNA"/>
</dbReference>
<dbReference type="InterPro" id="IPR000001">
    <property type="entry name" value="Kringle"/>
</dbReference>
<dbReference type="AlphaFoldDB" id="C3ZH32"/>
<protein>
    <recommendedName>
        <fullName evidence="8">Kringle domain-containing protein</fullName>
    </recommendedName>
</protein>
<evidence type="ECO:0000256" key="6">
    <source>
        <dbReference type="SAM" id="MobiDB-lite"/>
    </source>
</evidence>
<dbReference type="InterPro" id="IPR018056">
    <property type="entry name" value="Kringle_CS"/>
</dbReference>
<feature type="region of interest" description="Disordered" evidence="6">
    <location>
        <begin position="1"/>
        <end position="22"/>
    </location>
</feature>
<evidence type="ECO:0000256" key="1">
    <source>
        <dbReference type="ARBA" id="ARBA00022572"/>
    </source>
</evidence>
<dbReference type="PROSITE" id="PS51450">
    <property type="entry name" value="LRR"/>
    <property type="match status" value="1"/>
</dbReference>
<dbReference type="Pfam" id="PF13855">
    <property type="entry name" value="LRR_8"/>
    <property type="match status" value="1"/>
</dbReference>
<evidence type="ECO:0000256" key="2">
    <source>
        <dbReference type="ARBA" id="ARBA00022614"/>
    </source>
</evidence>
<keyword evidence="7" id="KW-1133">Transmembrane helix</keyword>
<accession>C3ZH32</accession>
<dbReference type="FunFam" id="2.40.20.10:FF:000041">
    <property type="entry name" value="Uncharacterized protein"/>
    <property type="match status" value="1"/>
</dbReference>
<dbReference type="SMART" id="SM00369">
    <property type="entry name" value="LRR_TYP"/>
    <property type="match status" value="4"/>
</dbReference>
<feature type="transmembrane region" description="Helical" evidence="7">
    <location>
        <begin position="21"/>
        <end position="42"/>
    </location>
</feature>
<keyword evidence="7" id="KW-0812">Transmembrane</keyword>
<evidence type="ECO:0000256" key="7">
    <source>
        <dbReference type="SAM" id="Phobius"/>
    </source>
</evidence>
<evidence type="ECO:0000256" key="3">
    <source>
        <dbReference type="ARBA" id="ARBA00022737"/>
    </source>
</evidence>
<dbReference type="PROSITE" id="PS00021">
    <property type="entry name" value="KRINGLE_1"/>
    <property type="match status" value="1"/>
</dbReference>
<keyword evidence="1 5" id="KW-0420">Kringle</keyword>
<dbReference type="Gene3D" id="3.80.10.10">
    <property type="entry name" value="Ribonuclease Inhibitor"/>
    <property type="match status" value="1"/>
</dbReference>
<sequence length="369" mass="41380">MGLWVRSKTSLGRTQEGRMKLGGGRIPALPIALILLLCVTPWCDGGKRGGHRRQGGLHGRRHGRFGGKCVVANGMTYRGTVSVTKRGRTCQRWDSQTPHQHTKTPAKYPKAGLEQNYCRNPDGDHGGVWCYTTDPGKKWEHCDVPTPGKLFGRRRGGLRFLRNDWVNSPTAYFRPHQALFQFPTDIPSGTTILALGRNCISRLEAQNLESLPDLEVLLIPVNKIAYIESEAFSHVPKLNKMNLAFNQLTDFPWRHMQAQTSLTYLDLAGNSLTSLPSDAFEFLPAMRELRIMDNKLRSMPPGIFDGVPNLKTVYMKGNPWQCDCEFLSAYNTFPPAITLQLSNPSMTCSSPWQHMNQLVSMVAHGEQKC</sequence>
<dbReference type="InterPro" id="IPR050759">
    <property type="entry name" value="Serine_protease_kringle"/>
</dbReference>
<reference evidence="9" key="1">
    <citation type="journal article" date="2008" name="Nature">
        <title>The amphioxus genome and the evolution of the chordate karyotype.</title>
        <authorList>
            <consortium name="US DOE Joint Genome Institute (JGI-PGF)"/>
            <person name="Putnam N.H."/>
            <person name="Butts T."/>
            <person name="Ferrier D.E.K."/>
            <person name="Furlong R.F."/>
            <person name="Hellsten U."/>
            <person name="Kawashima T."/>
            <person name="Robinson-Rechavi M."/>
            <person name="Shoguchi E."/>
            <person name="Terry A."/>
            <person name="Yu J.-K."/>
            <person name="Benito-Gutierrez E.L."/>
            <person name="Dubchak I."/>
            <person name="Garcia-Fernandez J."/>
            <person name="Gibson-Brown J.J."/>
            <person name="Grigoriev I.V."/>
            <person name="Horton A.C."/>
            <person name="de Jong P.J."/>
            <person name="Jurka J."/>
            <person name="Kapitonov V.V."/>
            <person name="Kohara Y."/>
            <person name="Kuroki Y."/>
            <person name="Lindquist E."/>
            <person name="Lucas S."/>
            <person name="Osoegawa K."/>
            <person name="Pennacchio L.A."/>
            <person name="Salamov A.A."/>
            <person name="Satou Y."/>
            <person name="Sauka-Spengler T."/>
            <person name="Schmutz J."/>
            <person name="Shin-I T."/>
            <person name="Toyoda A."/>
            <person name="Bronner-Fraser M."/>
            <person name="Fujiyama A."/>
            <person name="Holland L.Z."/>
            <person name="Holland P.W.H."/>
            <person name="Satoh N."/>
            <person name="Rokhsar D.S."/>
        </authorList>
    </citation>
    <scope>NUCLEOTIDE SEQUENCE [LARGE SCALE GENOMIC DNA]</scope>
    <source>
        <strain evidence="9">S238N-H82</strain>
        <tissue evidence="9">Testes</tissue>
    </source>
</reference>
<dbReference type="InterPro" id="IPR001611">
    <property type="entry name" value="Leu-rich_rpt"/>
</dbReference>
<dbReference type="PROSITE" id="PS50070">
    <property type="entry name" value="KRINGLE_2"/>
    <property type="match status" value="1"/>
</dbReference>
<keyword evidence="2" id="KW-0433">Leucine-rich repeat</keyword>
<dbReference type="PANTHER" id="PTHR24261:SF7">
    <property type="entry name" value="KRINGLE DOMAIN-CONTAINING PROTEIN"/>
    <property type="match status" value="1"/>
</dbReference>
<dbReference type="InterPro" id="IPR013806">
    <property type="entry name" value="Kringle-like"/>
</dbReference>
<name>C3ZH32_BRAFL</name>
<comment type="caution">
    <text evidence="5">Lacks conserved residue(s) required for the propagation of feature annotation.</text>
</comment>
<dbReference type="InParanoid" id="C3ZH32"/>
<evidence type="ECO:0000313" key="9">
    <source>
        <dbReference type="EMBL" id="EEN48179.1"/>
    </source>
</evidence>
<keyword evidence="7" id="KW-0472">Membrane</keyword>
<dbReference type="SUPFAM" id="SSF52058">
    <property type="entry name" value="L domain-like"/>
    <property type="match status" value="1"/>
</dbReference>
<dbReference type="Pfam" id="PF00051">
    <property type="entry name" value="Kringle"/>
    <property type="match status" value="1"/>
</dbReference>
<dbReference type="PRINTS" id="PR00018">
    <property type="entry name" value="KRINGLE"/>
</dbReference>
<dbReference type="PANTHER" id="PTHR24261">
    <property type="entry name" value="PLASMINOGEN-RELATED"/>
    <property type="match status" value="1"/>
</dbReference>
<organism evidence="9">
    <name type="scientific">Branchiostoma floridae</name>
    <name type="common">Florida lancelet</name>
    <name type="synonym">Amphioxus</name>
    <dbReference type="NCBI Taxonomy" id="7739"/>
    <lineage>
        <taxon>Eukaryota</taxon>
        <taxon>Metazoa</taxon>
        <taxon>Chordata</taxon>
        <taxon>Cephalochordata</taxon>
        <taxon>Leptocardii</taxon>
        <taxon>Amphioxiformes</taxon>
        <taxon>Branchiostomatidae</taxon>
        <taxon>Branchiostoma</taxon>
    </lineage>
</organism>
<keyword evidence="3" id="KW-0677">Repeat</keyword>
<dbReference type="SUPFAM" id="SSF57440">
    <property type="entry name" value="Kringle-like"/>
    <property type="match status" value="1"/>
</dbReference>
<evidence type="ECO:0000259" key="8">
    <source>
        <dbReference type="PROSITE" id="PS50070"/>
    </source>
</evidence>
<dbReference type="SMART" id="SM00130">
    <property type="entry name" value="KR"/>
    <property type="match status" value="1"/>
</dbReference>
<evidence type="ECO:0000256" key="5">
    <source>
        <dbReference type="PROSITE-ProRule" id="PRU00121"/>
    </source>
</evidence>
<dbReference type="InterPro" id="IPR032675">
    <property type="entry name" value="LRR_dom_sf"/>
</dbReference>
<gene>
    <name evidence="9" type="primary">Mnxa1</name>
    <name evidence="9" type="ORF">BRAFLDRAFT_88108</name>
</gene>
<dbReference type="eggNOG" id="KOG0619">
    <property type="taxonomic scope" value="Eukaryota"/>
</dbReference>
<evidence type="ECO:0000256" key="4">
    <source>
        <dbReference type="ARBA" id="ARBA00023157"/>
    </source>
</evidence>
<proteinExistence type="predicted"/>
<dbReference type="CDD" id="cd00108">
    <property type="entry name" value="KR"/>
    <property type="match status" value="1"/>
</dbReference>
<dbReference type="InterPro" id="IPR038178">
    <property type="entry name" value="Kringle_sf"/>
</dbReference>
<keyword evidence="4" id="KW-1015">Disulfide bond</keyword>
<dbReference type="Gene3D" id="2.40.20.10">
    <property type="entry name" value="Plasminogen Kringle 4"/>
    <property type="match status" value="1"/>
</dbReference>